<sequence>MMPLRHIPLMLFGLLALPVMAEQTCDTPAQCNQEGTAAYQAGRFEAAIESFERQLRRVENEDEAGLELAVNNLMLANLRADDAGMARAWLQLALDTNLYGSATRHNLIKVSQALDYPALSASPVGRYLRYSGQAVWSELQISEIPGGGYHASFAPLRAGARVEEYGPAAVGELEGKLVGDAVQMRLEDAALNAGCAVSLLREGISLRVLEVFADGCQDYGGMGISVAGDYIKVDAQVRQ</sequence>
<reference evidence="2 3" key="1">
    <citation type="submission" date="2018-04" db="EMBL/GenBank/DDBJ databases">
        <title>Pseudomonas sp. nov., isolated from mangrove soil.</title>
        <authorList>
            <person name="Chen C."/>
        </authorList>
    </citation>
    <scope>NUCLEOTIDE SEQUENCE [LARGE SCALE GENOMIC DNA]</scope>
    <source>
        <strain evidence="2 3">JCM 14246</strain>
    </source>
</reference>
<dbReference type="Proteomes" id="UP000244052">
    <property type="component" value="Unassembled WGS sequence"/>
</dbReference>
<evidence type="ECO:0008006" key="4">
    <source>
        <dbReference type="Google" id="ProtNLM"/>
    </source>
</evidence>
<accession>A0A2T5PG70</accession>
<feature type="signal peptide" evidence="1">
    <location>
        <begin position="1"/>
        <end position="21"/>
    </location>
</feature>
<name>A0A2T5PG70_ECTOL</name>
<dbReference type="AlphaFoldDB" id="A0A2T5PG70"/>
<dbReference type="SUPFAM" id="SSF48452">
    <property type="entry name" value="TPR-like"/>
    <property type="match status" value="1"/>
</dbReference>
<feature type="chain" id="PRO_5015681221" description="Tetratricopeptide repeat protein" evidence="1">
    <location>
        <begin position="22"/>
        <end position="239"/>
    </location>
</feature>
<dbReference type="RefSeq" id="WP_108235028.1">
    <property type="nucleotide sequence ID" value="NZ_QASO01000130.1"/>
</dbReference>
<gene>
    <name evidence="2" type="ORF">DBO86_23665</name>
</gene>
<dbReference type="Gene3D" id="1.25.40.10">
    <property type="entry name" value="Tetratricopeptide repeat domain"/>
    <property type="match status" value="1"/>
</dbReference>
<keyword evidence="3" id="KW-1185">Reference proteome</keyword>
<evidence type="ECO:0000313" key="3">
    <source>
        <dbReference type="Proteomes" id="UP000244052"/>
    </source>
</evidence>
<evidence type="ECO:0000256" key="1">
    <source>
        <dbReference type="SAM" id="SignalP"/>
    </source>
</evidence>
<protein>
    <recommendedName>
        <fullName evidence="4">Tetratricopeptide repeat protein</fullName>
    </recommendedName>
</protein>
<organism evidence="2 3">
    <name type="scientific">Ectopseudomonas oleovorans</name>
    <name type="common">Pseudomonas oleovorans</name>
    <dbReference type="NCBI Taxonomy" id="301"/>
    <lineage>
        <taxon>Bacteria</taxon>
        <taxon>Pseudomonadati</taxon>
        <taxon>Pseudomonadota</taxon>
        <taxon>Gammaproteobacteria</taxon>
        <taxon>Pseudomonadales</taxon>
        <taxon>Pseudomonadaceae</taxon>
        <taxon>Ectopseudomonas</taxon>
    </lineage>
</organism>
<dbReference type="InterPro" id="IPR011990">
    <property type="entry name" value="TPR-like_helical_dom_sf"/>
</dbReference>
<evidence type="ECO:0000313" key="2">
    <source>
        <dbReference type="EMBL" id="PTU76702.1"/>
    </source>
</evidence>
<comment type="caution">
    <text evidence="2">The sequence shown here is derived from an EMBL/GenBank/DDBJ whole genome shotgun (WGS) entry which is preliminary data.</text>
</comment>
<dbReference type="EMBL" id="QASO01000130">
    <property type="protein sequence ID" value="PTU76702.1"/>
    <property type="molecule type" value="Genomic_DNA"/>
</dbReference>
<keyword evidence="1" id="KW-0732">Signal</keyword>
<proteinExistence type="predicted"/>